<feature type="region of interest" description="Disordered" evidence="1">
    <location>
        <begin position="1"/>
        <end position="38"/>
    </location>
</feature>
<dbReference type="EMBL" id="BAABIC010000016">
    <property type="protein sequence ID" value="GAA4700799.1"/>
    <property type="molecule type" value="Genomic_DNA"/>
</dbReference>
<keyword evidence="3" id="KW-1185">Reference proteome</keyword>
<sequence>MTVTLTASRTAPRVAGEGRPRSELPASPAHPKRRVDAATTVPDIVDIWGHDSFPASDAPANW</sequence>
<evidence type="ECO:0000313" key="2">
    <source>
        <dbReference type="EMBL" id="GAA4700799.1"/>
    </source>
</evidence>
<accession>A0ABP8X6M8</accession>
<name>A0ABP8X6M8_9PSEU</name>
<gene>
    <name evidence="2" type="ORF">GCM10023215_44480</name>
</gene>
<evidence type="ECO:0000256" key="1">
    <source>
        <dbReference type="SAM" id="MobiDB-lite"/>
    </source>
</evidence>
<proteinExistence type="predicted"/>
<comment type="caution">
    <text evidence="2">The sequence shown here is derived from an EMBL/GenBank/DDBJ whole genome shotgun (WGS) entry which is preliminary data.</text>
</comment>
<dbReference type="Proteomes" id="UP001500325">
    <property type="component" value="Unassembled WGS sequence"/>
</dbReference>
<protein>
    <submittedName>
        <fullName evidence="2">Uncharacterized protein</fullName>
    </submittedName>
</protein>
<organism evidence="2 3">
    <name type="scientific">Pseudonocardia yuanmonensis</name>
    <dbReference type="NCBI Taxonomy" id="1095914"/>
    <lineage>
        <taxon>Bacteria</taxon>
        <taxon>Bacillati</taxon>
        <taxon>Actinomycetota</taxon>
        <taxon>Actinomycetes</taxon>
        <taxon>Pseudonocardiales</taxon>
        <taxon>Pseudonocardiaceae</taxon>
        <taxon>Pseudonocardia</taxon>
    </lineage>
</organism>
<reference evidence="3" key="1">
    <citation type="journal article" date="2019" name="Int. J. Syst. Evol. Microbiol.">
        <title>The Global Catalogue of Microorganisms (GCM) 10K type strain sequencing project: providing services to taxonomists for standard genome sequencing and annotation.</title>
        <authorList>
            <consortium name="The Broad Institute Genomics Platform"/>
            <consortium name="The Broad Institute Genome Sequencing Center for Infectious Disease"/>
            <person name="Wu L."/>
            <person name="Ma J."/>
        </authorList>
    </citation>
    <scope>NUCLEOTIDE SEQUENCE [LARGE SCALE GENOMIC DNA]</scope>
    <source>
        <strain evidence="3">JCM 18055</strain>
    </source>
</reference>
<evidence type="ECO:0000313" key="3">
    <source>
        <dbReference type="Proteomes" id="UP001500325"/>
    </source>
</evidence>